<sequence>MPRKRPRILRAERWIPPKHVPVRRIRGMSARTRAAVRRVETEHMWPNAVAEALSQLVWVFKQPGRYLDASEVWEPGLEIEDARDRLEEVMRRLPEGARADLGRLLERLDRELERRTLPDPVLMRELASDHWWWWRIRER</sequence>
<evidence type="ECO:0000313" key="2">
    <source>
        <dbReference type="Proteomes" id="UP000627984"/>
    </source>
</evidence>
<evidence type="ECO:0000313" key="1">
    <source>
        <dbReference type="EMBL" id="GGK94165.1"/>
    </source>
</evidence>
<reference evidence="1" key="1">
    <citation type="journal article" date="2014" name="Int. J. Syst. Evol. Microbiol.">
        <title>Complete genome sequence of Corynebacterium casei LMG S-19264T (=DSM 44701T), isolated from a smear-ripened cheese.</title>
        <authorList>
            <consortium name="US DOE Joint Genome Institute (JGI-PGF)"/>
            <person name="Walter F."/>
            <person name="Albersmeier A."/>
            <person name="Kalinowski J."/>
            <person name="Ruckert C."/>
        </authorList>
    </citation>
    <scope>NUCLEOTIDE SEQUENCE</scope>
    <source>
        <strain evidence="1">JCM 3093</strain>
    </source>
</reference>
<accession>A0AA37BMT0</accession>
<organism evidence="1 2">
    <name type="scientific">Planomonospora parontospora</name>
    <dbReference type="NCBI Taxonomy" id="58119"/>
    <lineage>
        <taxon>Bacteria</taxon>
        <taxon>Bacillati</taxon>
        <taxon>Actinomycetota</taxon>
        <taxon>Actinomycetes</taxon>
        <taxon>Streptosporangiales</taxon>
        <taxon>Streptosporangiaceae</taxon>
        <taxon>Planomonospora</taxon>
    </lineage>
</organism>
<proteinExistence type="predicted"/>
<dbReference type="Proteomes" id="UP000627984">
    <property type="component" value="Unassembled WGS sequence"/>
</dbReference>
<dbReference type="AlphaFoldDB" id="A0AA37BMT0"/>
<gene>
    <name evidence="1" type="ORF">GCM10010126_61900</name>
</gene>
<reference evidence="1" key="2">
    <citation type="submission" date="2022-09" db="EMBL/GenBank/DDBJ databases">
        <authorList>
            <person name="Sun Q."/>
            <person name="Ohkuma M."/>
        </authorList>
    </citation>
    <scope>NUCLEOTIDE SEQUENCE</scope>
    <source>
        <strain evidence="1">JCM 3093</strain>
    </source>
</reference>
<name>A0AA37BMT0_9ACTN</name>
<protein>
    <submittedName>
        <fullName evidence="1">Uncharacterized protein</fullName>
    </submittedName>
</protein>
<dbReference type="EMBL" id="BMQD01000029">
    <property type="protein sequence ID" value="GGK94165.1"/>
    <property type="molecule type" value="Genomic_DNA"/>
</dbReference>
<comment type="caution">
    <text evidence="1">The sequence shown here is derived from an EMBL/GenBank/DDBJ whole genome shotgun (WGS) entry which is preliminary data.</text>
</comment>